<dbReference type="PANTHER" id="PTHR43317:SF11">
    <property type="entry name" value="POLYAMINE AMINOPROPYLTRANSFERASE 2"/>
    <property type="match status" value="1"/>
</dbReference>
<evidence type="ECO:0000313" key="6">
    <source>
        <dbReference type="EMBL" id="AZP14618.1"/>
    </source>
</evidence>
<evidence type="ECO:0000259" key="5">
    <source>
        <dbReference type="PROSITE" id="PS51006"/>
    </source>
</evidence>
<proteinExistence type="inferred from homology"/>
<dbReference type="GO" id="GO:0006596">
    <property type="term" value="P:polyamine biosynthetic process"/>
    <property type="evidence" value="ECO:0007669"/>
    <property type="project" value="UniProtKB-UniRule"/>
</dbReference>
<accession>A0A3S9HR75</accession>
<evidence type="ECO:0000256" key="1">
    <source>
        <dbReference type="ARBA" id="ARBA00007867"/>
    </source>
</evidence>
<keyword evidence="2 4" id="KW-0808">Transferase</keyword>
<dbReference type="EMBL" id="CP034464">
    <property type="protein sequence ID" value="AZP14618.1"/>
    <property type="molecule type" value="Genomic_DNA"/>
</dbReference>
<evidence type="ECO:0000256" key="2">
    <source>
        <dbReference type="ARBA" id="ARBA00022679"/>
    </source>
</evidence>
<organism evidence="6 7">
    <name type="scientific">Undibacterium parvum</name>
    <dbReference type="NCBI Taxonomy" id="401471"/>
    <lineage>
        <taxon>Bacteria</taxon>
        <taxon>Pseudomonadati</taxon>
        <taxon>Pseudomonadota</taxon>
        <taxon>Betaproteobacteria</taxon>
        <taxon>Burkholderiales</taxon>
        <taxon>Oxalobacteraceae</taxon>
        <taxon>Undibacterium</taxon>
    </lineage>
</organism>
<dbReference type="AlphaFoldDB" id="A0A3S9HR75"/>
<dbReference type="OrthoDB" id="117774at2"/>
<dbReference type="InterPro" id="IPR030374">
    <property type="entry name" value="PABS"/>
</dbReference>
<protein>
    <submittedName>
        <fullName evidence="6">Transferase spermidine synthase</fullName>
    </submittedName>
</protein>
<dbReference type="Gene3D" id="3.40.50.150">
    <property type="entry name" value="Vaccinia Virus protein VP39"/>
    <property type="match status" value="1"/>
</dbReference>
<feature type="domain" description="PABS" evidence="5">
    <location>
        <begin position="1"/>
        <end position="222"/>
    </location>
</feature>
<dbReference type="InterPro" id="IPR029063">
    <property type="entry name" value="SAM-dependent_MTases_sf"/>
</dbReference>
<gene>
    <name evidence="6" type="ORF">EJN92_15860</name>
</gene>
<keyword evidence="7" id="KW-1185">Reference proteome</keyword>
<evidence type="ECO:0000256" key="4">
    <source>
        <dbReference type="PROSITE-ProRule" id="PRU00354"/>
    </source>
</evidence>
<dbReference type="PROSITE" id="PS51006">
    <property type="entry name" value="PABS_2"/>
    <property type="match status" value="1"/>
</dbReference>
<comment type="similarity">
    <text evidence="1">Belongs to the spermidine/spermine synthase family.</text>
</comment>
<dbReference type="KEGG" id="upv:EJN92_15860"/>
<dbReference type="GO" id="GO:0016740">
    <property type="term" value="F:transferase activity"/>
    <property type="evidence" value="ECO:0007669"/>
    <property type="project" value="UniProtKB-UniRule"/>
</dbReference>
<dbReference type="SUPFAM" id="SSF53335">
    <property type="entry name" value="S-adenosyl-L-methionine-dependent methyltransferases"/>
    <property type="match status" value="1"/>
</dbReference>
<evidence type="ECO:0000256" key="3">
    <source>
        <dbReference type="ARBA" id="ARBA00023115"/>
    </source>
</evidence>
<sequence length="305" mass="34360">MMRLEALQAKHKGRPFVFDEGNLRYMYFNLKSVQSAMKINAPDELVCGYTRGMMAFLMANPAPQHILMIGLGGGSLLKFCYRHLPDCRITVLEIDADVIALRDQFMVPADDARLQIIHADAIEYLANINANNNANVSQFDVILLDGFSIEGLVQELNSTSFYASCYAALSAQGCLVVNMWGKRKFLLPALTALRTQFEQNVWWCRSLDSYNLLVFCFKSDTTGFTSEMAAKAQQLDQALPLQLEKLNAGMHTLRIQIEAQDQSDVWITEEYEAREMIALSRNLAAIMVTDASLPRNDVEWSLAHQ</sequence>
<keyword evidence="3 4" id="KW-0620">Polyamine biosynthesis</keyword>
<reference evidence="6 7" key="1">
    <citation type="journal article" date="2011" name="Int. J. Syst. Evol. Microbiol.">
        <title>Description of Undibacterium oligocarboniphilum sp. nov., isolated from purified water, and Undibacterium pigrum strain CCUG 49012 as the type strain of Undibacterium parvum sp. nov., and emended descriptions of the genus Undibacterium and the species Undibacterium pigrum.</title>
        <authorList>
            <person name="Eder W."/>
            <person name="Wanner G."/>
            <person name="Ludwig W."/>
            <person name="Busse H.J."/>
            <person name="Ziemke-Kageler F."/>
            <person name="Lang E."/>
        </authorList>
    </citation>
    <scope>NUCLEOTIDE SEQUENCE [LARGE SCALE GENOMIC DNA]</scope>
    <source>
        <strain evidence="6 7">DSM 23061</strain>
    </source>
</reference>
<name>A0A3S9HR75_9BURK</name>
<dbReference type="Proteomes" id="UP000275663">
    <property type="component" value="Chromosome"/>
</dbReference>
<dbReference type="PANTHER" id="PTHR43317">
    <property type="entry name" value="THERMOSPERMINE SYNTHASE ACAULIS5"/>
    <property type="match status" value="1"/>
</dbReference>
<dbReference type="Pfam" id="PF01564">
    <property type="entry name" value="Spermine_synth"/>
    <property type="match status" value="1"/>
</dbReference>
<evidence type="ECO:0000313" key="7">
    <source>
        <dbReference type="Proteomes" id="UP000275663"/>
    </source>
</evidence>
<feature type="active site" description="Proton acceptor" evidence="4">
    <location>
        <position position="145"/>
    </location>
</feature>